<protein>
    <submittedName>
        <fullName evidence="2">Uncharacterized protein</fullName>
    </submittedName>
</protein>
<evidence type="ECO:0000313" key="2">
    <source>
        <dbReference type="EMBL" id="KAL0120739.1"/>
    </source>
</evidence>
<dbReference type="AlphaFoldDB" id="A0AAW2G0G6"/>
<evidence type="ECO:0000313" key="3">
    <source>
        <dbReference type="Proteomes" id="UP001430953"/>
    </source>
</evidence>
<feature type="region of interest" description="Disordered" evidence="1">
    <location>
        <begin position="112"/>
        <end position="133"/>
    </location>
</feature>
<gene>
    <name evidence="2" type="ORF">PUN28_008421</name>
</gene>
<accession>A0AAW2G0G6</accession>
<reference evidence="2 3" key="1">
    <citation type="submission" date="2023-03" db="EMBL/GenBank/DDBJ databases">
        <title>High recombination rates correlate with genetic variation in Cardiocondyla obscurior ants.</title>
        <authorList>
            <person name="Errbii M."/>
        </authorList>
    </citation>
    <scope>NUCLEOTIDE SEQUENCE [LARGE SCALE GENOMIC DNA]</scope>
    <source>
        <strain evidence="2">Alpha-2009</strain>
        <tissue evidence="2">Whole body</tissue>
    </source>
</reference>
<organism evidence="2 3">
    <name type="scientific">Cardiocondyla obscurior</name>
    <dbReference type="NCBI Taxonomy" id="286306"/>
    <lineage>
        <taxon>Eukaryota</taxon>
        <taxon>Metazoa</taxon>
        <taxon>Ecdysozoa</taxon>
        <taxon>Arthropoda</taxon>
        <taxon>Hexapoda</taxon>
        <taxon>Insecta</taxon>
        <taxon>Pterygota</taxon>
        <taxon>Neoptera</taxon>
        <taxon>Endopterygota</taxon>
        <taxon>Hymenoptera</taxon>
        <taxon>Apocrita</taxon>
        <taxon>Aculeata</taxon>
        <taxon>Formicoidea</taxon>
        <taxon>Formicidae</taxon>
        <taxon>Myrmicinae</taxon>
        <taxon>Cardiocondyla</taxon>
    </lineage>
</organism>
<feature type="region of interest" description="Disordered" evidence="1">
    <location>
        <begin position="1"/>
        <end position="20"/>
    </location>
</feature>
<evidence type="ECO:0000256" key="1">
    <source>
        <dbReference type="SAM" id="MobiDB-lite"/>
    </source>
</evidence>
<name>A0AAW2G0G6_9HYME</name>
<proteinExistence type="predicted"/>
<comment type="caution">
    <text evidence="2">The sequence shown here is derived from an EMBL/GenBank/DDBJ whole genome shotgun (WGS) entry which is preliminary data.</text>
</comment>
<feature type="compositionally biased region" description="Basic and acidic residues" evidence="1">
    <location>
        <begin position="113"/>
        <end position="123"/>
    </location>
</feature>
<dbReference type="Proteomes" id="UP001430953">
    <property type="component" value="Unassembled WGS sequence"/>
</dbReference>
<sequence length="133" mass="14409">MATVADATIARRQSAPDNGFPNEIGAARGTSVNKRQSVTEKMKSVGIELNRGWTRRCEGRGGREGGLPNACRLQYCIALRATESRASLTLAWLPLCIPFPFLTHVCKRATRVAGDRGEGEGRRQGAQNAITPE</sequence>
<dbReference type="EMBL" id="JADYXP020000007">
    <property type="protein sequence ID" value="KAL0120739.1"/>
    <property type="molecule type" value="Genomic_DNA"/>
</dbReference>
<keyword evidence="3" id="KW-1185">Reference proteome</keyword>